<dbReference type="PANTHER" id="PTHR10963">
    <property type="entry name" value="GLYCOSYL HYDROLASE-RELATED"/>
    <property type="match status" value="1"/>
</dbReference>
<dbReference type="PANTHER" id="PTHR10963:SF55">
    <property type="entry name" value="GLYCOSIDE HYDROLASE FAMILY 16 PROTEIN"/>
    <property type="match status" value="1"/>
</dbReference>
<feature type="domain" description="GH16" evidence="2">
    <location>
        <begin position="1"/>
        <end position="335"/>
    </location>
</feature>
<dbReference type="InterPro" id="IPR013320">
    <property type="entry name" value="ConA-like_dom_sf"/>
</dbReference>
<evidence type="ECO:0000259" key="2">
    <source>
        <dbReference type="PROSITE" id="PS51762"/>
    </source>
</evidence>
<dbReference type="InParanoid" id="A0A1X2HEG0"/>
<organism evidence="3 4">
    <name type="scientific">Syncephalastrum racemosum</name>
    <name type="common">Filamentous fungus</name>
    <dbReference type="NCBI Taxonomy" id="13706"/>
    <lineage>
        <taxon>Eukaryota</taxon>
        <taxon>Fungi</taxon>
        <taxon>Fungi incertae sedis</taxon>
        <taxon>Mucoromycota</taxon>
        <taxon>Mucoromycotina</taxon>
        <taxon>Mucoromycetes</taxon>
        <taxon>Mucorales</taxon>
        <taxon>Syncephalastraceae</taxon>
        <taxon>Syncephalastrum</taxon>
    </lineage>
</organism>
<dbReference type="Pfam" id="PF00722">
    <property type="entry name" value="Glyco_hydro_16"/>
    <property type="match status" value="1"/>
</dbReference>
<dbReference type="CDD" id="cd08024">
    <property type="entry name" value="GH16_CCF"/>
    <property type="match status" value="1"/>
</dbReference>
<comment type="caution">
    <text evidence="3">The sequence shown here is derived from an EMBL/GenBank/DDBJ whole genome shotgun (WGS) entry which is preliminary data.</text>
</comment>
<dbReference type="PROSITE" id="PS51762">
    <property type="entry name" value="GH16_2"/>
    <property type="match status" value="1"/>
</dbReference>
<reference evidence="3 4" key="1">
    <citation type="submission" date="2016-07" db="EMBL/GenBank/DDBJ databases">
        <title>Pervasive Adenine N6-methylation of Active Genes in Fungi.</title>
        <authorList>
            <consortium name="DOE Joint Genome Institute"/>
            <person name="Mondo S.J."/>
            <person name="Dannebaum R.O."/>
            <person name="Kuo R.C."/>
            <person name="Labutti K."/>
            <person name="Haridas S."/>
            <person name="Kuo A."/>
            <person name="Salamov A."/>
            <person name="Ahrendt S.R."/>
            <person name="Lipzen A."/>
            <person name="Sullivan W."/>
            <person name="Andreopoulos W.B."/>
            <person name="Clum A."/>
            <person name="Lindquist E."/>
            <person name="Daum C."/>
            <person name="Ramamoorthy G.K."/>
            <person name="Gryganskyi A."/>
            <person name="Culley D."/>
            <person name="Magnuson J.K."/>
            <person name="James T.Y."/>
            <person name="O'Malley M.A."/>
            <person name="Stajich J.E."/>
            <person name="Spatafora J.W."/>
            <person name="Visel A."/>
            <person name="Grigoriev I.V."/>
        </authorList>
    </citation>
    <scope>NUCLEOTIDE SEQUENCE [LARGE SCALE GENOMIC DNA]</scope>
    <source>
        <strain evidence="3 4">NRRL 2496</strain>
    </source>
</reference>
<dbReference type="SUPFAM" id="SSF49899">
    <property type="entry name" value="Concanavalin A-like lectins/glucanases"/>
    <property type="match status" value="1"/>
</dbReference>
<dbReference type="InterPro" id="IPR000757">
    <property type="entry name" value="Beta-glucanase-like"/>
</dbReference>
<sequence>MTEPAEPEQHCLVFEDHFNKLDPRKWKHENTLSGGGNWEFQWYTNNRSNSFVEDGILYIKPTFTSDYMGEDSMMSGGVANLCALNSNVLTGCERASGAASGGNYINPIRSAKLTTMESMSIQYGKVEVRAKLPKGDWLWPAIWMMPKYSAYGSWPASGECDVMESRGNLHFPYGNVSNVGSTLHWGPHYTMDPFKLTHAEAIVDDAKFAEEFHTYGMEWTEEGIRTYVDDYTILRVDFDQSFWERGEFPTWADNPWSGGETAAPFDEEFFLILNVAVGGVNGFFPDSPQKPWKNSDPHAVNAFWNSRDQWLPTWGEGNERALAVDWVKIWSADTKC</sequence>
<dbReference type="GO" id="GO:0004553">
    <property type="term" value="F:hydrolase activity, hydrolyzing O-glycosyl compounds"/>
    <property type="evidence" value="ECO:0007669"/>
    <property type="project" value="InterPro"/>
</dbReference>
<keyword evidence="3" id="KW-0430">Lectin</keyword>
<keyword evidence="4" id="KW-1185">Reference proteome</keyword>
<dbReference type="InterPro" id="IPR050546">
    <property type="entry name" value="Glycosyl_Hydrlase_16"/>
</dbReference>
<dbReference type="STRING" id="13706.A0A1X2HEG0"/>
<name>A0A1X2HEG0_SYNRA</name>
<dbReference type="OrthoDB" id="4781at2759"/>
<proteinExistence type="inferred from homology"/>
<accession>A0A1X2HEG0</accession>
<dbReference type="Proteomes" id="UP000242180">
    <property type="component" value="Unassembled WGS sequence"/>
</dbReference>
<evidence type="ECO:0000313" key="4">
    <source>
        <dbReference type="Proteomes" id="UP000242180"/>
    </source>
</evidence>
<evidence type="ECO:0000313" key="3">
    <source>
        <dbReference type="EMBL" id="ORY97300.1"/>
    </source>
</evidence>
<protein>
    <submittedName>
        <fullName evidence="3">Concanavalin A-like lectin/glucanase domain-containing protein</fullName>
    </submittedName>
</protein>
<gene>
    <name evidence="3" type="ORF">BCR43DRAFT_438496</name>
</gene>
<dbReference type="GO" id="GO:0005975">
    <property type="term" value="P:carbohydrate metabolic process"/>
    <property type="evidence" value="ECO:0007669"/>
    <property type="project" value="InterPro"/>
</dbReference>
<dbReference type="Gene3D" id="2.60.120.200">
    <property type="match status" value="1"/>
</dbReference>
<dbReference type="EMBL" id="MCGN01000004">
    <property type="protein sequence ID" value="ORY97300.1"/>
    <property type="molecule type" value="Genomic_DNA"/>
</dbReference>
<dbReference type="OMA" id="WSDSFHN"/>
<evidence type="ECO:0000256" key="1">
    <source>
        <dbReference type="ARBA" id="ARBA00006865"/>
    </source>
</evidence>
<dbReference type="AlphaFoldDB" id="A0A1X2HEG0"/>
<comment type="similarity">
    <text evidence="1">Belongs to the glycosyl hydrolase 16 family.</text>
</comment>
<dbReference type="GO" id="GO:0030246">
    <property type="term" value="F:carbohydrate binding"/>
    <property type="evidence" value="ECO:0007669"/>
    <property type="project" value="UniProtKB-KW"/>
</dbReference>